<dbReference type="Proteomes" id="UP001152658">
    <property type="component" value="Unassembled WGS sequence"/>
</dbReference>
<evidence type="ECO:0000313" key="3">
    <source>
        <dbReference type="Proteomes" id="UP001152658"/>
    </source>
</evidence>
<evidence type="ECO:0000256" key="1">
    <source>
        <dbReference type="SAM" id="MobiDB-lite"/>
    </source>
</evidence>
<feature type="compositionally biased region" description="Low complexity" evidence="1">
    <location>
        <begin position="255"/>
        <end position="273"/>
    </location>
</feature>
<gene>
    <name evidence="2" type="ORF">VAE063_950154</name>
</gene>
<dbReference type="EMBL" id="CALYLK010000136">
    <property type="protein sequence ID" value="CAH8233298.1"/>
    <property type="molecule type" value="Genomic_DNA"/>
</dbReference>
<keyword evidence="3" id="KW-1185">Reference proteome</keyword>
<evidence type="ECO:0000313" key="2">
    <source>
        <dbReference type="EMBL" id="CAH8233298.1"/>
    </source>
</evidence>
<name>A0ABN8TSH0_9VIBR</name>
<feature type="region of interest" description="Disordered" evidence="1">
    <location>
        <begin position="251"/>
        <end position="273"/>
    </location>
</feature>
<accession>A0ABN8TSH0</accession>
<protein>
    <submittedName>
        <fullName evidence="2">Capsid protein</fullName>
    </submittedName>
</protein>
<feature type="region of interest" description="Disordered" evidence="1">
    <location>
        <begin position="202"/>
        <end position="222"/>
    </location>
</feature>
<reference evidence="2" key="1">
    <citation type="submission" date="2022-06" db="EMBL/GenBank/DDBJ databases">
        <authorList>
            <person name="Goudenege D."/>
            <person name="Le Roux F."/>
        </authorList>
    </citation>
    <scope>NUCLEOTIDE SEQUENCE</scope>
    <source>
        <strain evidence="2">12-063</strain>
    </source>
</reference>
<dbReference type="Pfam" id="PF05929">
    <property type="entry name" value="Phage_GPO"/>
    <property type="match status" value="1"/>
</dbReference>
<comment type="caution">
    <text evidence="2">The sequence shown here is derived from an EMBL/GenBank/DDBJ whole genome shotgun (WGS) entry which is preliminary data.</text>
</comment>
<feature type="region of interest" description="Disordered" evidence="1">
    <location>
        <begin position="301"/>
        <end position="328"/>
    </location>
</feature>
<organism evidence="2 3">
    <name type="scientific">Vibrio aestuarianus</name>
    <dbReference type="NCBI Taxonomy" id="28171"/>
    <lineage>
        <taxon>Bacteria</taxon>
        <taxon>Pseudomonadati</taxon>
        <taxon>Pseudomonadota</taxon>
        <taxon>Gammaproteobacteria</taxon>
        <taxon>Vibrionales</taxon>
        <taxon>Vibrionaceae</taxon>
        <taxon>Vibrio</taxon>
    </lineage>
</organism>
<sequence length="328" mass="36288">MPQIEVITQKRVPITMPKTSDWVVIATEGSTVDGRKITKPWINDMAALYSKDEYTALIWPEHWRSSWAPFEGKNWGVVEELKAEVLDDKLRLFAKITANQYLLDANKEGQKLFTSIEPDPDYKGEGRCYLMGLAATDSPASTGTTQLKFSRRKGEETALQADALEEIDLSGFYALSSENQTESRETLFASTLEALAKLFRTGGKLPEQHTNDSQPEDEEPMNKEQFSEMMAAISSIGTKQGELEEKFNTFSTNQTSTEVGEETTTGETSGEETATGITAEQFSKLTEQLGQIANQQKELDNKFNALSGETSGQRPPEEGAGDLTVEAL</sequence>
<proteinExistence type="predicted"/>
<dbReference type="InterPro" id="IPR009228">
    <property type="entry name" value="Capsid_scaffold_GpO"/>
</dbReference>